<reference evidence="2" key="1">
    <citation type="submission" date="2023-03" db="EMBL/GenBank/DDBJ databases">
        <authorList>
            <person name="Shen W."/>
            <person name="Cai J."/>
        </authorList>
    </citation>
    <scope>NUCLEOTIDE SEQUENCE</scope>
    <source>
        <strain evidence="2">Y15</strain>
    </source>
</reference>
<dbReference type="PANTHER" id="PTHR43792">
    <property type="entry name" value="GNAT FAMILY, PUTATIVE (AFU_ORTHOLOGUE AFUA_3G00765)-RELATED-RELATED"/>
    <property type="match status" value="1"/>
</dbReference>
<gene>
    <name evidence="2" type="ORF">P7D69_06270</name>
</gene>
<dbReference type="InterPro" id="IPR051531">
    <property type="entry name" value="N-acetyltransferase"/>
</dbReference>
<comment type="caution">
    <text evidence="2">The sequence shown here is derived from an EMBL/GenBank/DDBJ whole genome shotgun (WGS) entry which is preliminary data.</text>
</comment>
<proteinExistence type="predicted"/>
<dbReference type="InterPro" id="IPR016181">
    <property type="entry name" value="Acyl_CoA_acyltransferase"/>
</dbReference>
<evidence type="ECO:0000313" key="2">
    <source>
        <dbReference type="EMBL" id="MDT2543934.1"/>
    </source>
</evidence>
<dbReference type="Pfam" id="PF13302">
    <property type="entry name" value="Acetyltransf_3"/>
    <property type="match status" value="1"/>
</dbReference>
<name>A0AAW8T5W0_9ENTE</name>
<dbReference type="GO" id="GO:0016747">
    <property type="term" value="F:acyltransferase activity, transferring groups other than amino-acyl groups"/>
    <property type="evidence" value="ECO:0007669"/>
    <property type="project" value="InterPro"/>
</dbReference>
<dbReference type="Gene3D" id="3.40.630.30">
    <property type="match status" value="1"/>
</dbReference>
<dbReference type="RefSeq" id="WP_222227172.1">
    <property type="nucleotide sequence ID" value="NZ_JARPXG010000003.1"/>
</dbReference>
<organism evidence="2 3">
    <name type="scientific">Enterococcus raffinosus</name>
    <dbReference type="NCBI Taxonomy" id="71452"/>
    <lineage>
        <taxon>Bacteria</taxon>
        <taxon>Bacillati</taxon>
        <taxon>Bacillota</taxon>
        <taxon>Bacilli</taxon>
        <taxon>Lactobacillales</taxon>
        <taxon>Enterococcaceae</taxon>
        <taxon>Enterococcus</taxon>
    </lineage>
</organism>
<feature type="domain" description="N-acetyltransferase" evidence="1">
    <location>
        <begin position="13"/>
        <end position="162"/>
    </location>
</feature>
<dbReference type="SUPFAM" id="SSF55729">
    <property type="entry name" value="Acyl-CoA N-acyltransferases (Nat)"/>
    <property type="match status" value="1"/>
</dbReference>
<dbReference type="EMBL" id="JARPXL010000004">
    <property type="protein sequence ID" value="MDT2543934.1"/>
    <property type="molecule type" value="Genomic_DNA"/>
</dbReference>
<dbReference type="AlphaFoldDB" id="A0AAW8T5W0"/>
<dbReference type="PANTHER" id="PTHR43792:SF1">
    <property type="entry name" value="N-ACETYLTRANSFERASE DOMAIN-CONTAINING PROTEIN"/>
    <property type="match status" value="1"/>
</dbReference>
<dbReference type="PROSITE" id="PS51186">
    <property type="entry name" value="GNAT"/>
    <property type="match status" value="1"/>
</dbReference>
<dbReference type="InterPro" id="IPR000182">
    <property type="entry name" value="GNAT_dom"/>
</dbReference>
<evidence type="ECO:0000313" key="3">
    <source>
        <dbReference type="Proteomes" id="UP001254770"/>
    </source>
</evidence>
<protein>
    <submittedName>
        <fullName evidence="2">GNAT family N-acetyltransferase</fullName>
    </submittedName>
</protein>
<dbReference type="Proteomes" id="UP001254770">
    <property type="component" value="Unassembled WGS sequence"/>
</dbReference>
<accession>A0AAW8T5W0</accession>
<dbReference type="CDD" id="cd04301">
    <property type="entry name" value="NAT_SF"/>
    <property type="match status" value="1"/>
</dbReference>
<sequence>MKGTEKTIKTQRLIIRKFVPSDWRDLLEYLSDPRVVKYEPYEPINKQQSIEIAKSHSESDQFWAVCLKNKVIGNIYLEEVLEGSWEIGFVFHSDYQHQGYGYEASLGMINQVFNQGAHRVFAECHPENQASWKLLEKLGFKKEGHLRKNIFFNRTEEGKPIWQDTLVYGLLKEDGVL</sequence>
<evidence type="ECO:0000259" key="1">
    <source>
        <dbReference type="PROSITE" id="PS51186"/>
    </source>
</evidence>